<keyword evidence="1" id="KW-0614">Plasmid</keyword>
<reference evidence="1" key="1">
    <citation type="submission" date="2017-12" db="EMBL/GenBank/DDBJ databases">
        <title>Insights into the successfully spreading KPC-encoding IncII plasmids.</title>
        <authorList>
            <person name="Brandt C."/>
            <person name="Pletz M.W."/>
            <person name="Makarewicz O."/>
        </authorList>
    </citation>
    <scope>NUCLEOTIDE SEQUENCE</scope>
    <source>
        <strain evidence="1">St015788/2</strain>
        <plasmid evidence="1">pUJ-84KPC</plasmid>
    </source>
</reference>
<name>A0A2P1BPX0_KLEPN</name>
<organism evidence="1">
    <name type="scientific">Klebsiella pneumoniae</name>
    <dbReference type="NCBI Taxonomy" id="573"/>
    <lineage>
        <taxon>Bacteria</taxon>
        <taxon>Pseudomonadati</taxon>
        <taxon>Pseudomonadota</taxon>
        <taxon>Gammaproteobacteria</taxon>
        <taxon>Enterobacterales</taxon>
        <taxon>Enterobacteriaceae</taxon>
        <taxon>Klebsiella/Raoultella group</taxon>
        <taxon>Klebsiella</taxon>
        <taxon>Klebsiella pneumoniae complex</taxon>
    </lineage>
</organism>
<dbReference type="EMBL" id="MG700550">
    <property type="protein sequence ID" value="AVI43708.1"/>
    <property type="molecule type" value="Genomic_DNA"/>
</dbReference>
<proteinExistence type="predicted"/>
<evidence type="ECO:0000313" key="1">
    <source>
        <dbReference type="EMBL" id="AVI43708.1"/>
    </source>
</evidence>
<geneLocation type="plasmid" evidence="1">
    <name>pUJ-84KPC</name>
</geneLocation>
<accession>A0A2P1BPX0</accession>
<dbReference type="AlphaFoldDB" id="A0A2P1BPX0"/>
<protein>
    <submittedName>
        <fullName evidence="1">Uncharacterized protein</fullName>
    </submittedName>
</protein>
<sequence>MMAYVGAINKLNPLVCLSKAPSVTVTWGWGSRGLMVDLGNNAIYTLNNSSFL</sequence>